<comment type="caution">
    <text evidence="1">The sequence shown here is derived from an EMBL/GenBank/DDBJ whole genome shotgun (WGS) entry which is preliminary data.</text>
</comment>
<name>A0A835RSI6_VANPL</name>
<accession>A0A835RSI6</accession>
<gene>
    <name evidence="1" type="ORF">HPP92_005633</name>
</gene>
<evidence type="ECO:0000313" key="1">
    <source>
        <dbReference type="EMBL" id="KAG0494639.1"/>
    </source>
</evidence>
<protein>
    <submittedName>
        <fullName evidence="1">Uncharacterized protein</fullName>
    </submittedName>
</protein>
<evidence type="ECO:0000313" key="2">
    <source>
        <dbReference type="Proteomes" id="UP000639772"/>
    </source>
</evidence>
<organism evidence="1 2">
    <name type="scientific">Vanilla planifolia</name>
    <name type="common">Vanilla</name>
    <dbReference type="NCBI Taxonomy" id="51239"/>
    <lineage>
        <taxon>Eukaryota</taxon>
        <taxon>Viridiplantae</taxon>
        <taxon>Streptophyta</taxon>
        <taxon>Embryophyta</taxon>
        <taxon>Tracheophyta</taxon>
        <taxon>Spermatophyta</taxon>
        <taxon>Magnoliopsida</taxon>
        <taxon>Liliopsida</taxon>
        <taxon>Asparagales</taxon>
        <taxon>Orchidaceae</taxon>
        <taxon>Vanilloideae</taxon>
        <taxon>Vanilleae</taxon>
        <taxon>Vanilla</taxon>
    </lineage>
</organism>
<reference evidence="1 2" key="1">
    <citation type="journal article" date="2020" name="Nat. Food">
        <title>A phased Vanilla planifolia genome enables genetic improvement of flavour and production.</title>
        <authorList>
            <person name="Hasing T."/>
            <person name="Tang H."/>
            <person name="Brym M."/>
            <person name="Khazi F."/>
            <person name="Huang T."/>
            <person name="Chambers A.H."/>
        </authorList>
    </citation>
    <scope>NUCLEOTIDE SEQUENCE [LARGE SCALE GENOMIC DNA]</scope>
    <source>
        <tissue evidence="1">Leaf</tissue>
    </source>
</reference>
<proteinExistence type="predicted"/>
<dbReference type="AlphaFoldDB" id="A0A835RSI6"/>
<dbReference type="Proteomes" id="UP000639772">
    <property type="component" value="Unassembled WGS sequence"/>
</dbReference>
<sequence>MAGAEEPMDLDLPVFGAKEFDGERRPEAATPLVKKFLSPSSRHCGLSLGGSPSMPF</sequence>
<dbReference type="EMBL" id="JADCNM010000002">
    <property type="protein sequence ID" value="KAG0494639.1"/>
    <property type="molecule type" value="Genomic_DNA"/>
</dbReference>